<keyword evidence="8" id="KW-0324">Glycolysis</keyword>
<evidence type="ECO:0000256" key="2">
    <source>
        <dbReference type="ARBA" id="ARBA00004742"/>
    </source>
</evidence>
<name>A0A0N5CFJ2_STREA</name>
<evidence type="ECO:0000256" key="8">
    <source>
        <dbReference type="RuleBase" id="RU363013"/>
    </source>
</evidence>
<comment type="subunit">
    <text evidence="4">Homodimer.</text>
</comment>
<dbReference type="PANTHER" id="PTHR21139:SF2">
    <property type="entry name" value="TRIOSEPHOSPHATE ISOMERASE"/>
    <property type="match status" value="1"/>
</dbReference>
<dbReference type="Pfam" id="PF00121">
    <property type="entry name" value="TIM"/>
    <property type="match status" value="1"/>
</dbReference>
<dbReference type="WBParaSite" id="SPAL_0001662900.1">
    <property type="protein sequence ID" value="SPAL_0001662900.1"/>
    <property type="gene ID" value="SPAL_0001662900"/>
</dbReference>
<reference evidence="10" key="1">
    <citation type="submission" date="2017-02" db="UniProtKB">
        <authorList>
            <consortium name="WormBaseParasite"/>
        </authorList>
    </citation>
    <scope>IDENTIFICATION</scope>
</reference>
<dbReference type="InterPro" id="IPR000652">
    <property type="entry name" value="Triosephosphate_isomerase"/>
</dbReference>
<dbReference type="GO" id="GO:0005829">
    <property type="term" value="C:cytosol"/>
    <property type="evidence" value="ECO:0007669"/>
    <property type="project" value="TreeGrafter"/>
</dbReference>
<comment type="similarity">
    <text evidence="3 8">Belongs to the triosephosphate isomerase family.</text>
</comment>
<dbReference type="Gene3D" id="3.20.20.70">
    <property type="entry name" value="Aldolase class I"/>
    <property type="match status" value="1"/>
</dbReference>
<evidence type="ECO:0000256" key="6">
    <source>
        <dbReference type="ARBA" id="ARBA00022432"/>
    </source>
</evidence>
<comment type="pathway">
    <text evidence="2 8">Carbohydrate biosynthesis; gluconeogenesis.</text>
</comment>
<dbReference type="PROSITE" id="PS51440">
    <property type="entry name" value="TIM_2"/>
    <property type="match status" value="1"/>
</dbReference>
<sequence>MPSQCECFVGGNWEMNGDKESINNISTYVKKHLKNSDEVAVEECYKLQKGAFIREISFGMLNDLEIKQLQAFIDLDVFFDNIVIAFEPVWDIKNGKTATSEQTQKTHLWIRKFLKKKVFSDAATKTRIIYDCSVTDDNCVELGKKKDIDGFLVGGAFLKPEFLKIINTRN</sequence>
<dbReference type="InterPro" id="IPR013785">
    <property type="entry name" value="Aldolase_TIM"/>
</dbReference>
<organism evidence="9 10">
    <name type="scientific">Strongyloides papillosus</name>
    <name type="common">Intestinal threadworm</name>
    <dbReference type="NCBI Taxonomy" id="174720"/>
    <lineage>
        <taxon>Eukaryota</taxon>
        <taxon>Metazoa</taxon>
        <taxon>Ecdysozoa</taxon>
        <taxon>Nematoda</taxon>
        <taxon>Chromadorea</taxon>
        <taxon>Rhabditida</taxon>
        <taxon>Tylenchina</taxon>
        <taxon>Panagrolaimomorpha</taxon>
        <taxon>Strongyloidoidea</taxon>
        <taxon>Strongyloididae</taxon>
        <taxon>Strongyloides</taxon>
    </lineage>
</organism>
<dbReference type="STRING" id="174720.A0A0N5CFJ2"/>
<keyword evidence="9" id="KW-1185">Reference proteome</keyword>
<dbReference type="GO" id="GO:0006096">
    <property type="term" value="P:glycolytic process"/>
    <property type="evidence" value="ECO:0007669"/>
    <property type="project" value="UniProtKB-UniPathway"/>
</dbReference>
<evidence type="ECO:0000256" key="7">
    <source>
        <dbReference type="ARBA" id="ARBA00023235"/>
    </source>
</evidence>
<comment type="catalytic activity">
    <reaction evidence="8">
        <text>D-glyceraldehyde 3-phosphate = dihydroxyacetone phosphate</text>
        <dbReference type="Rhea" id="RHEA:18585"/>
        <dbReference type="ChEBI" id="CHEBI:57642"/>
        <dbReference type="ChEBI" id="CHEBI:59776"/>
        <dbReference type="EC" id="5.3.1.1"/>
    </reaction>
</comment>
<dbReference type="PANTHER" id="PTHR21139">
    <property type="entry name" value="TRIOSEPHOSPHATE ISOMERASE"/>
    <property type="match status" value="1"/>
</dbReference>
<evidence type="ECO:0000256" key="3">
    <source>
        <dbReference type="ARBA" id="ARBA00007422"/>
    </source>
</evidence>
<evidence type="ECO:0000256" key="4">
    <source>
        <dbReference type="ARBA" id="ARBA00011738"/>
    </source>
</evidence>
<dbReference type="UniPathway" id="UPA00138"/>
<dbReference type="GO" id="GO:0004807">
    <property type="term" value="F:triose-phosphate isomerase activity"/>
    <property type="evidence" value="ECO:0007669"/>
    <property type="project" value="UniProtKB-EC"/>
</dbReference>
<dbReference type="AlphaFoldDB" id="A0A0N5CFJ2"/>
<protein>
    <recommendedName>
        <fullName evidence="5 8">Triosephosphate isomerase</fullName>
        <ecNumber evidence="8">5.3.1.1</ecNumber>
    </recommendedName>
</protein>
<dbReference type="SUPFAM" id="SSF51351">
    <property type="entry name" value="Triosephosphate isomerase (TIM)"/>
    <property type="match status" value="1"/>
</dbReference>
<dbReference type="Proteomes" id="UP000046392">
    <property type="component" value="Unplaced"/>
</dbReference>
<dbReference type="CDD" id="cd00311">
    <property type="entry name" value="TIM"/>
    <property type="match status" value="1"/>
</dbReference>
<evidence type="ECO:0000313" key="9">
    <source>
        <dbReference type="Proteomes" id="UP000046392"/>
    </source>
</evidence>
<dbReference type="GO" id="GO:0046166">
    <property type="term" value="P:glyceraldehyde-3-phosphate biosynthetic process"/>
    <property type="evidence" value="ECO:0007669"/>
    <property type="project" value="TreeGrafter"/>
</dbReference>
<dbReference type="InterPro" id="IPR035990">
    <property type="entry name" value="TIM_sf"/>
</dbReference>
<evidence type="ECO:0000313" key="10">
    <source>
        <dbReference type="WBParaSite" id="SPAL_0001662900.1"/>
    </source>
</evidence>
<proteinExistence type="inferred from homology"/>
<keyword evidence="7 8" id="KW-0413">Isomerase</keyword>
<evidence type="ECO:0000256" key="5">
    <source>
        <dbReference type="ARBA" id="ARBA00019397"/>
    </source>
</evidence>
<dbReference type="GO" id="GO:0006094">
    <property type="term" value="P:gluconeogenesis"/>
    <property type="evidence" value="ECO:0007669"/>
    <property type="project" value="UniProtKB-UniPathway"/>
</dbReference>
<evidence type="ECO:0000256" key="1">
    <source>
        <dbReference type="ARBA" id="ARBA00004680"/>
    </source>
</evidence>
<comment type="pathway">
    <text evidence="1 8">Carbohydrate degradation; glycolysis; D-glyceraldehyde 3-phosphate from glycerone phosphate: step 1/1.</text>
</comment>
<accession>A0A0N5CFJ2</accession>
<dbReference type="EC" id="5.3.1.1" evidence="8"/>
<dbReference type="UniPathway" id="UPA00109">
    <property type="reaction ID" value="UER00189"/>
</dbReference>
<keyword evidence="6 8" id="KW-0312">Gluconeogenesis</keyword>
<dbReference type="GO" id="GO:0019563">
    <property type="term" value="P:glycerol catabolic process"/>
    <property type="evidence" value="ECO:0007669"/>
    <property type="project" value="TreeGrafter"/>
</dbReference>